<evidence type="ECO:0000313" key="4">
    <source>
        <dbReference type="Proteomes" id="UP001500200"/>
    </source>
</evidence>
<dbReference type="Pfam" id="PF12680">
    <property type="entry name" value="SnoaL_2"/>
    <property type="match status" value="1"/>
</dbReference>
<dbReference type="InterPro" id="IPR037401">
    <property type="entry name" value="SnoaL-like"/>
</dbReference>
<dbReference type="EMBL" id="BAABKK010000015">
    <property type="protein sequence ID" value="GAA5195404.1"/>
    <property type="molecule type" value="Genomic_DNA"/>
</dbReference>
<sequence>MTTPTSTALPPVVAESLAAVNAFDLDRMVATFAEDACVNDARREISGIPAIRARAENEMIGDHVTMQPLEVVAHYGQTIVRSRYDGTYDKTSLPAETGDVGLLQRARRQDRRPRRDPQPALRTDSHRCVRPDRCRGARNRPADPRAPPLRCAPIRPPPESGNHFP</sequence>
<dbReference type="Proteomes" id="UP001500200">
    <property type="component" value="Unassembled WGS sequence"/>
</dbReference>
<reference evidence="4" key="1">
    <citation type="journal article" date="2019" name="Int. J. Syst. Evol. Microbiol.">
        <title>The Global Catalogue of Microorganisms (GCM) 10K type strain sequencing project: providing services to taxonomists for standard genome sequencing and annotation.</title>
        <authorList>
            <consortium name="The Broad Institute Genomics Platform"/>
            <consortium name="The Broad Institute Genome Sequencing Center for Infectious Disease"/>
            <person name="Wu L."/>
            <person name="Ma J."/>
        </authorList>
    </citation>
    <scope>NUCLEOTIDE SEQUENCE [LARGE SCALE GENOMIC DNA]</scope>
    <source>
        <strain evidence="4">JCM 18514</strain>
    </source>
</reference>
<dbReference type="Gene3D" id="3.10.450.50">
    <property type="match status" value="1"/>
</dbReference>
<evidence type="ECO:0000259" key="2">
    <source>
        <dbReference type="Pfam" id="PF12680"/>
    </source>
</evidence>
<feature type="compositionally biased region" description="Basic and acidic residues" evidence="1">
    <location>
        <begin position="113"/>
        <end position="143"/>
    </location>
</feature>
<feature type="region of interest" description="Disordered" evidence="1">
    <location>
        <begin position="88"/>
        <end position="165"/>
    </location>
</feature>
<dbReference type="SUPFAM" id="SSF54427">
    <property type="entry name" value="NTF2-like"/>
    <property type="match status" value="1"/>
</dbReference>
<evidence type="ECO:0000313" key="3">
    <source>
        <dbReference type="EMBL" id="GAA5195404.1"/>
    </source>
</evidence>
<comment type="caution">
    <text evidence="3">The sequence shown here is derived from an EMBL/GenBank/DDBJ whole genome shotgun (WGS) entry which is preliminary data.</text>
</comment>
<keyword evidence="4" id="KW-1185">Reference proteome</keyword>
<name>A0ABP9SFI0_9MICC</name>
<feature type="domain" description="SnoaL-like" evidence="2">
    <location>
        <begin position="13"/>
        <end position="93"/>
    </location>
</feature>
<gene>
    <name evidence="3" type="ORF">GCM10023346_25260</name>
</gene>
<protein>
    <recommendedName>
        <fullName evidence="2">SnoaL-like domain-containing protein</fullName>
    </recommendedName>
</protein>
<evidence type="ECO:0000256" key="1">
    <source>
        <dbReference type="SAM" id="MobiDB-lite"/>
    </source>
</evidence>
<proteinExistence type="predicted"/>
<accession>A0ABP9SFI0</accession>
<dbReference type="InterPro" id="IPR032710">
    <property type="entry name" value="NTF2-like_dom_sf"/>
</dbReference>
<organism evidence="3 4">
    <name type="scientific">Arthrobacter gyeryongensis</name>
    <dbReference type="NCBI Taxonomy" id="1650592"/>
    <lineage>
        <taxon>Bacteria</taxon>
        <taxon>Bacillati</taxon>
        <taxon>Actinomycetota</taxon>
        <taxon>Actinomycetes</taxon>
        <taxon>Micrococcales</taxon>
        <taxon>Micrococcaceae</taxon>
        <taxon>Arthrobacter</taxon>
    </lineage>
</organism>